<reference evidence="2 3" key="1">
    <citation type="submission" date="2020-06" db="EMBL/GenBank/DDBJ databases">
        <title>Lactobacillus rhamnosus QC,genome.</title>
        <authorList>
            <person name="Yi H."/>
            <person name="Jin M."/>
        </authorList>
    </citation>
    <scope>NUCLEOTIDE SEQUENCE [LARGE SCALE GENOMIC DNA]</scope>
    <source>
        <strain evidence="2 3">QC</strain>
    </source>
</reference>
<feature type="domain" description="BRCT" evidence="1">
    <location>
        <begin position="4"/>
        <end position="72"/>
    </location>
</feature>
<name>A0A7Y7QHU3_LACRH</name>
<evidence type="ECO:0000313" key="3">
    <source>
        <dbReference type="Proteomes" id="UP000542889"/>
    </source>
</evidence>
<proteinExistence type="predicted"/>
<protein>
    <submittedName>
        <fullName evidence="2">Cytosolic protein</fullName>
    </submittedName>
</protein>
<organism evidence="2 3">
    <name type="scientific">Lacticaseibacillus rhamnosus</name>
    <name type="common">Lactobacillus rhamnosus</name>
    <dbReference type="NCBI Taxonomy" id="47715"/>
    <lineage>
        <taxon>Bacteria</taxon>
        <taxon>Bacillati</taxon>
        <taxon>Bacillota</taxon>
        <taxon>Bacilli</taxon>
        <taxon>Lactobacillales</taxon>
        <taxon>Lactobacillaceae</taxon>
        <taxon>Lacticaseibacillus</taxon>
    </lineage>
</organism>
<dbReference type="CDD" id="cd17748">
    <property type="entry name" value="BRCT_DNA_ligase_like"/>
    <property type="match status" value="1"/>
</dbReference>
<comment type="caution">
    <text evidence="2">The sequence shown here is derived from an EMBL/GenBank/DDBJ whole genome shotgun (WGS) entry which is preliminary data.</text>
</comment>
<dbReference type="InterPro" id="IPR001357">
    <property type="entry name" value="BRCT_dom"/>
</dbReference>
<dbReference type="SUPFAM" id="SSF52113">
    <property type="entry name" value="BRCT domain"/>
    <property type="match status" value="1"/>
</dbReference>
<gene>
    <name evidence="2" type="ORF">HWN39_12440</name>
</gene>
<dbReference type="AlphaFoldDB" id="A0A7Y7QHU3"/>
<accession>A0A7Y7QHU3</accession>
<dbReference type="EMBL" id="JABXWP010000023">
    <property type="protein sequence ID" value="NVO89281.1"/>
    <property type="molecule type" value="Genomic_DNA"/>
</dbReference>
<dbReference type="InterPro" id="IPR036420">
    <property type="entry name" value="BRCT_dom_sf"/>
</dbReference>
<dbReference type="Gene3D" id="3.40.50.10190">
    <property type="entry name" value="BRCT domain"/>
    <property type="match status" value="1"/>
</dbReference>
<dbReference type="RefSeq" id="WP_032785273.1">
    <property type="nucleotide sequence ID" value="NZ_CP141589.1"/>
</dbReference>
<sequence length="95" mass="11009">MIDLRGKRILFTGRLRSFRRFQAQQLATILGAKPVNGIDKNVDILVVGIISKPYDQLLTTQKLTYARTYGIPKIDELAFISWCQWRLDQLKATLW</sequence>
<dbReference type="Pfam" id="PF00533">
    <property type="entry name" value="BRCT"/>
    <property type="match status" value="1"/>
</dbReference>
<evidence type="ECO:0000259" key="1">
    <source>
        <dbReference type="Pfam" id="PF00533"/>
    </source>
</evidence>
<evidence type="ECO:0000313" key="2">
    <source>
        <dbReference type="EMBL" id="NVO89281.1"/>
    </source>
</evidence>
<dbReference type="Proteomes" id="UP000542889">
    <property type="component" value="Unassembled WGS sequence"/>
</dbReference>